<dbReference type="InterPro" id="IPR019577">
    <property type="entry name" value="SPARC/Testican_Ca-bd-dom"/>
</dbReference>
<evidence type="ECO:0000256" key="2">
    <source>
        <dbReference type="ARBA" id="ARBA00022525"/>
    </source>
</evidence>
<dbReference type="PANTHER" id="PTHR13866:SF14">
    <property type="entry name" value="BM-40"/>
    <property type="match status" value="1"/>
</dbReference>
<dbReference type="Gene3D" id="1.10.238.10">
    <property type="entry name" value="EF-hand"/>
    <property type="match status" value="1"/>
</dbReference>
<dbReference type="GO" id="GO:0005518">
    <property type="term" value="F:collagen binding"/>
    <property type="evidence" value="ECO:0007669"/>
    <property type="project" value="TreeGrafter"/>
</dbReference>
<organism evidence="10 11">
    <name type="scientific">Bemisia tabaci</name>
    <name type="common">Sweetpotato whitefly</name>
    <name type="synonym">Aleurodes tabaci</name>
    <dbReference type="NCBI Taxonomy" id="7038"/>
    <lineage>
        <taxon>Eukaryota</taxon>
        <taxon>Metazoa</taxon>
        <taxon>Ecdysozoa</taxon>
        <taxon>Arthropoda</taxon>
        <taxon>Hexapoda</taxon>
        <taxon>Insecta</taxon>
        <taxon>Pterygota</taxon>
        <taxon>Neoptera</taxon>
        <taxon>Paraneoptera</taxon>
        <taxon>Hemiptera</taxon>
        <taxon>Sternorrhyncha</taxon>
        <taxon>Aleyrodoidea</taxon>
        <taxon>Aleyrodidae</taxon>
        <taxon>Aleyrodinae</taxon>
        <taxon>Bemisia</taxon>
    </lineage>
</organism>
<evidence type="ECO:0000256" key="4">
    <source>
        <dbReference type="ARBA" id="ARBA00022837"/>
    </source>
</evidence>
<evidence type="ECO:0000256" key="7">
    <source>
        <dbReference type="SAM" id="MobiDB-lite"/>
    </source>
</evidence>
<dbReference type="PANTHER" id="PTHR13866">
    <property type="entry name" value="SPARC OSTEONECTIN"/>
    <property type="match status" value="1"/>
</dbReference>
<dbReference type="GO" id="GO:0050840">
    <property type="term" value="F:extracellular matrix binding"/>
    <property type="evidence" value="ECO:0007669"/>
    <property type="project" value="TreeGrafter"/>
</dbReference>
<dbReference type="GO" id="GO:0005615">
    <property type="term" value="C:extracellular space"/>
    <property type="evidence" value="ECO:0007669"/>
    <property type="project" value="TreeGrafter"/>
</dbReference>
<evidence type="ECO:0000313" key="11">
    <source>
        <dbReference type="Proteomes" id="UP001152759"/>
    </source>
</evidence>
<dbReference type="SUPFAM" id="SSF47473">
    <property type="entry name" value="EF-hand"/>
    <property type="match status" value="1"/>
</dbReference>
<evidence type="ECO:0000259" key="9">
    <source>
        <dbReference type="SMART" id="SM00274"/>
    </source>
</evidence>
<feature type="region of interest" description="Disordered" evidence="7">
    <location>
        <begin position="26"/>
        <end position="48"/>
    </location>
</feature>
<dbReference type="InterPro" id="IPR037641">
    <property type="entry name" value="SPARC_FS"/>
</dbReference>
<reference evidence="10" key="1">
    <citation type="submission" date="2021-12" db="EMBL/GenBank/DDBJ databases">
        <authorList>
            <person name="King R."/>
        </authorList>
    </citation>
    <scope>NUCLEOTIDE SEQUENCE</scope>
</reference>
<evidence type="ECO:0000313" key="10">
    <source>
        <dbReference type="EMBL" id="CAH0769391.1"/>
    </source>
</evidence>
<keyword evidence="4" id="KW-0106">Calcium</keyword>
<protein>
    <recommendedName>
        <fullName evidence="9">Follistatin-like domain-containing protein</fullName>
    </recommendedName>
</protein>
<feature type="signal peptide" evidence="8">
    <location>
        <begin position="1"/>
        <end position="23"/>
    </location>
</feature>
<gene>
    <name evidence="10" type="ORF">BEMITA_LOCUS6395</name>
</gene>
<dbReference type="GO" id="GO:0005509">
    <property type="term" value="F:calcium ion binding"/>
    <property type="evidence" value="ECO:0007669"/>
    <property type="project" value="InterPro"/>
</dbReference>
<dbReference type="Proteomes" id="UP001152759">
    <property type="component" value="Chromosome 3"/>
</dbReference>
<dbReference type="SUPFAM" id="SSF100895">
    <property type="entry name" value="Kazal-type serine protease inhibitors"/>
    <property type="match status" value="1"/>
</dbReference>
<dbReference type="InterPro" id="IPR011992">
    <property type="entry name" value="EF-hand-dom_pair"/>
</dbReference>
<comment type="subcellular location">
    <subcellularLocation>
        <location evidence="1">Secreted</location>
    </subcellularLocation>
</comment>
<dbReference type="PROSITE" id="PS00018">
    <property type="entry name" value="EF_HAND_1"/>
    <property type="match status" value="1"/>
</dbReference>
<proteinExistence type="predicted"/>
<accession>A0A9P0CCR6</accession>
<dbReference type="CDD" id="cd01328">
    <property type="entry name" value="FSL_SPARC"/>
    <property type="match status" value="1"/>
</dbReference>
<dbReference type="Gene3D" id="3.30.60.30">
    <property type="match status" value="1"/>
</dbReference>
<dbReference type="FunFam" id="1.10.238.10:FF:000234">
    <property type="entry name" value="Protein BM-40"/>
    <property type="match status" value="1"/>
</dbReference>
<keyword evidence="6" id="KW-0325">Glycoprotein</keyword>
<feature type="compositionally biased region" description="Basic residues" evidence="7">
    <location>
        <begin position="29"/>
        <end position="42"/>
    </location>
</feature>
<keyword evidence="11" id="KW-1185">Reference proteome</keyword>
<dbReference type="InterPro" id="IPR003645">
    <property type="entry name" value="Fol_N"/>
</dbReference>
<feature type="domain" description="Follistatin-like" evidence="9">
    <location>
        <begin position="99"/>
        <end position="122"/>
    </location>
</feature>
<dbReference type="Pfam" id="PF10591">
    <property type="entry name" value="SPARC_Ca_bdg"/>
    <property type="match status" value="1"/>
</dbReference>
<sequence>MRSYLNICILIAISVILINAASAEEKKKEPKRKKVRHHHHKTTTTESPAGGAVAVEKEDVYAMMVEDEKAELVEKKYAELHRSHSEITHNGLGEIYMNPCAGKHCGAGRVCQVTDEGDAKCVCIPECPREVEIRRKVCTNHNETWGSDCEVYRMRCWCDEESKNCTNPEFKHVHIEYYGECRQMPECTKDQMDDFPRRMRDWLYTIMRDLAGREELSPHYIEMERDAETNMTRKWNNAAIWKWCDLDSHPHDSGVSRHELFPIKAPLMALEHCIAPFLNKCDADDNHLITLAEWGKCLELDPDELEDRCEEVRGDDE</sequence>
<dbReference type="KEGG" id="btab:109030660"/>
<keyword evidence="2" id="KW-0964">Secreted</keyword>
<evidence type="ECO:0000256" key="1">
    <source>
        <dbReference type="ARBA" id="ARBA00004613"/>
    </source>
</evidence>
<dbReference type="InterPro" id="IPR018247">
    <property type="entry name" value="EF_Hand_1_Ca_BS"/>
</dbReference>
<dbReference type="EMBL" id="OU963864">
    <property type="protein sequence ID" value="CAH0769391.1"/>
    <property type="molecule type" value="Genomic_DNA"/>
</dbReference>
<evidence type="ECO:0000256" key="5">
    <source>
        <dbReference type="ARBA" id="ARBA00023157"/>
    </source>
</evidence>
<evidence type="ECO:0000256" key="6">
    <source>
        <dbReference type="ARBA" id="ARBA00023180"/>
    </source>
</evidence>
<dbReference type="AlphaFoldDB" id="A0A9P0CCR6"/>
<keyword evidence="3 8" id="KW-0732">Signal</keyword>
<name>A0A9P0CCR6_BEMTA</name>
<evidence type="ECO:0000256" key="3">
    <source>
        <dbReference type="ARBA" id="ARBA00022729"/>
    </source>
</evidence>
<keyword evidence="5" id="KW-1015">Disulfide bond</keyword>
<dbReference type="CDD" id="cd16231">
    <property type="entry name" value="EFh_SPARC_like"/>
    <property type="match status" value="1"/>
</dbReference>
<dbReference type="SMART" id="SM00274">
    <property type="entry name" value="FOLN"/>
    <property type="match status" value="1"/>
</dbReference>
<dbReference type="InterPro" id="IPR036058">
    <property type="entry name" value="Kazal_dom_sf"/>
</dbReference>
<feature type="chain" id="PRO_5040133032" description="Follistatin-like domain-containing protein" evidence="8">
    <location>
        <begin position="24"/>
        <end position="317"/>
    </location>
</feature>
<evidence type="ECO:0000256" key="8">
    <source>
        <dbReference type="SAM" id="SignalP"/>
    </source>
</evidence>